<dbReference type="Pfam" id="PF06750">
    <property type="entry name" value="A24_N_bact"/>
    <property type="match status" value="1"/>
</dbReference>
<evidence type="ECO:0000313" key="10">
    <source>
        <dbReference type="EMBL" id="OGD98817.1"/>
    </source>
</evidence>
<feature type="transmembrane region" description="Helical" evidence="7">
    <location>
        <begin position="200"/>
        <end position="217"/>
    </location>
</feature>
<keyword evidence="3" id="KW-1003">Cell membrane</keyword>
<dbReference type="STRING" id="1797725.A3A49_00695"/>
<keyword evidence="5 7" id="KW-1133">Transmembrane helix</keyword>
<comment type="similarity">
    <text evidence="2">Belongs to the peptidase A24 family.</text>
</comment>
<dbReference type="PANTHER" id="PTHR30487">
    <property type="entry name" value="TYPE 4 PREPILIN-LIKE PROTEINS LEADER PEPTIDE-PROCESSING ENZYME"/>
    <property type="match status" value="1"/>
</dbReference>
<feature type="transmembrane region" description="Helical" evidence="7">
    <location>
        <begin position="74"/>
        <end position="94"/>
    </location>
</feature>
<feature type="transmembrane region" description="Helical" evidence="7">
    <location>
        <begin position="150"/>
        <end position="171"/>
    </location>
</feature>
<organism evidence="10 11">
    <name type="scientific">Candidatus Curtissbacteria bacterium RIFCSPLOWO2_01_FULL_38_11b</name>
    <dbReference type="NCBI Taxonomy" id="1797725"/>
    <lineage>
        <taxon>Bacteria</taxon>
        <taxon>Candidatus Curtissiibacteriota</taxon>
    </lineage>
</organism>
<proteinExistence type="inferred from homology"/>
<dbReference type="Proteomes" id="UP000176740">
    <property type="component" value="Unassembled WGS sequence"/>
</dbReference>
<sequence length="257" mass="28753">MIFYLILSFIFGSAVGSFLNVVIDRTVRGEGIVGRSYCDHCRATLSTLDLIPIFSFVALGARCRYCKKALSWQYPVVEGLTALLFTIAFYSLVIMGDLNLITLIFYFLTISVGIVVAVVDFKFSLVPTTLVYAATLITLFYNFFFLDPPVFVENVLAAFILALIFLLIVVLSRGRGMGQGDIVLVFWIGLVLGYKEAFVAMFLAFSVGAVVSLALIAARKKHFGQTIPFAPFLILGFFTSLFYSQQIIDWYLKFVYR</sequence>
<comment type="caution">
    <text evidence="10">The sequence shown here is derived from an EMBL/GenBank/DDBJ whole genome shotgun (WGS) entry which is preliminary data.</text>
</comment>
<reference evidence="10 11" key="1">
    <citation type="journal article" date="2016" name="Nat. Commun.">
        <title>Thousands of microbial genomes shed light on interconnected biogeochemical processes in an aquifer system.</title>
        <authorList>
            <person name="Anantharaman K."/>
            <person name="Brown C.T."/>
            <person name="Hug L.A."/>
            <person name="Sharon I."/>
            <person name="Castelle C.J."/>
            <person name="Probst A.J."/>
            <person name="Thomas B.C."/>
            <person name="Singh A."/>
            <person name="Wilkins M.J."/>
            <person name="Karaoz U."/>
            <person name="Brodie E.L."/>
            <person name="Williams K.H."/>
            <person name="Hubbard S.S."/>
            <person name="Banfield J.F."/>
        </authorList>
    </citation>
    <scope>NUCLEOTIDE SEQUENCE [LARGE SCALE GENOMIC DNA]</scope>
</reference>
<dbReference type="GO" id="GO:0004190">
    <property type="term" value="F:aspartic-type endopeptidase activity"/>
    <property type="evidence" value="ECO:0007669"/>
    <property type="project" value="InterPro"/>
</dbReference>
<evidence type="ECO:0000259" key="9">
    <source>
        <dbReference type="Pfam" id="PF06750"/>
    </source>
</evidence>
<evidence type="ECO:0000256" key="5">
    <source>
        <dbReference type="ARBA" id="ARBA00022989"/>
    </source>
</evidence>
<dbReference type="InterPro" id="IPR000045">
    <property type="entry name" value="Prepilin_IV_endopep_pep"/>
</dbReference>
<feature type="transmembrane region" description="Helical" evidence="7">
    <location>
        <begin position="5"/>
        <end position="23"/>
    </location>
</feature>
<evidence type="ECO:0008006" key="12">
    <source>
        <dbReference type="Google" id="ProtNLM"/>
    </source>
</evidence>
<keyword evidence="4 7" id="KW-0812">Transmembrane</keyword>
<dbReference type="EMBL" id="MFBO01000004">
    <property type="protein sequence ID" value="OGD98817.1"/>
    <property type="molecule type" value="Genomic_DNA"/>
</dbReference>
<evidence type="ECO:0000256" key="2">
    <source>
        <dbReference type="ARBA" id="ARBA00005801"/>
    </source>
</evidence>
<evidence type="ECO:0000256" key="1">
    <source>
        <dbReference type="ARBA" id="ARBA00004651"/>
    </source>
</evidence>
<feature type="transmembrane region" description="Helical" evidence="7">
    <location>
        <begin position="125"/>
        <end position="144"/>
    </location>
</feature>
<feature type="transmembrane region" description="Helical" evidence="7">
    <location>
        <begin position="43"/>
        <end position="62"/>
    </location>
</feature>
<feature type="transmembrane region" description="Helical" evidence="7">
    <location>
        <begin position="100"/>
        <end position="118"/>
    </location>
</feature>
<comment type="subcellular location">
    <subcellularLocation>
        <location evidence="1">Cell membrane</location>
        <topology evidence="1">Multi-pass membrane protein</topology>
    </subcellularLocation>
</comment>
<evidence type="ECO:0000256" key="4">
    <source>
        <dbReference type="ARBA" id="ARBA00022692"/>
    </source>
</evidence>
<evidence type="ECO:0000259" key="8">
    <source>
        <dbReference type="Pfam" id="PF01478"/>
    </source>
</evidence>
<keyword evidence="6 7" id="KW-0472">Membrane</keyword>
<evidence type="ECO:0000256" key="7">
    <source>
        <dbReference type="SAM" id="Phobius"/>
    </source>
</evidence>
<dbReference type="GO" id="GO:0005886">
    <property type="term" value="C:plasma membrane"/>
    <property type="evidence" value="ECO:0007669"/>
    <property type="project" value="UniProtKB-SubCell"/>
</dbReference>
<dbReference type="Pfam" id="PF01478">
    <property type="entry name" value="Peptidase_A24"/>
    <property type="match status" value="1"/>
</dbReference>
<dbReference type="GO" id="GO:0006465">
    <property type="term" value="P:signal peptide processing"/>
    <property type="evidence" value="ECO:0007669"/>
    <property type="project" value="TreeGrafter"/>
</dbReference>
<evidence type="ECO:0000313" key="11">
    <source>
        <dbReference type="Proteomes" id="UP000176740"/>
    </source>
</evidence>
<protein>
    <recommendedName>
        <fullName evidence="12">Prepilin peptidase</fullName>
    </recommendedName>
</protein>
<dbReference type="Gene3D" id="1.20.120.1220">
    <property type="match status" value="1"/>
</dbReference>
<gene>
    <name evidence="10" type="ORF">A3A49_00695</name>
</gene>
<dbReference type="PANTHER" id="PTHR30487:SF0">
    <property type="entry name" value="PREPILIN LEADER PEPTIDASE_N-METHYLTRANSFERASE-RELATED"/>
    <property type="match status" value="1"/>
</dbReference>
<dbReference type="InterPro" id="IPR050882">
    <property type="entry name" value="Prepilin_peptidase/N-MTase"/>
</dbReference>
<dbReference type="AlphaFoldDB" id="A0A1F5H443"/>
<evidence type="ECO:0000256" key="3">
    <source>
        <dbReference type="ARBA" id="ARBA00022475"/>
    </source>
</evidence>
<feature type="domain" description="Prepilin type IV endopeptidase peptidase" evidence="8">
    <location>
        <begin position="108"/>
        <end position="212"/>
    </location>
</feature>
<evidence type="ECO:0000256" key="6">
    <source>
        <dbReference type="ARBA" id="ARBA00023136"/>
    </source>
</evidence>
<dbReference type="InterPro" id="IPR010627">
    <property type="entry name" value="Prepilin_pept_A24_N"/>
</dbReference>
<name>A0A1F5H443_9BACT</name>
<feature type="domain" description="Prepilin peptidase A24 N-terminal" evidence="9">
    <location>
        <begin position="10"/>
        <end position="91"/>
    </location>
</feature>
<accession>A0A1F5H443</accession>
<feature type="transmembrane region" description="Helical" evidence="7">
    <location>
        <begin position="229"/>
        <end position="248"/>
    </location>
</feature>